<evidence type="ECO:0000256" key="6">
    <source>
        <dbReference type="ARBA" id="ARBA00022824"/>
    </source>
</evidence>
<evidence type="ECO:0000256" key="8">
    <source>
        <dbReference type="ARBA" id="ARBA00023136"/>
    </source>
</evidence>
<comment type="subcellular location">
    <subcellularLocation>
        <location evidence="1 10">Endoplasmic reticulum membrane</location>
        <topology evidence="1 10">Multi-pass membrane protein</topology>
    </subcellularLocation>
</comment>
<dbReference type="EMBL" id="KN818225">
    <property type="protein sequence ID" value="KIL69962.1"/>
    <property type="molecule type" value="Genomic_DNA"/>
</dbReference>
<dbReference type="PANTHER" id="PTHR22760:SF4">
    <property type="entry name" value="GPI MANNOSYLTRANSFERASE 3"/>
    <property type="match status" value="1"/>
</dbReference>
<evidence type="ECO:0000256" key="3">
    <source>
        <dbReference type="ARBA" id="ARBA00022676"/>
    </source>
</evidence>
<dbReference type="EC" id="2.4.1.-" evidence="10"/>
<evidence type="ECO:0000256" key="11">
    <source>
        <dbReference type="SAM" id="MobiDB-lite"/>
    </source>
</evidence>
<dbReference type="PANTHER" id="PTHR22760">
    <property type="entry name" value="GLYCOSYLTRANSFERASE"/>
    <property type="match status" value="1"/>
</dbReference>
<keyword evidence="5 10" id="KW-0812">Transmembrane</keyword>
<evidence type="ECO:0000256" key="7">
    <source>
        <dbReference type="ARBA" id="ARBA00022989"/>
    </source>
</evidence>
<dbReference type="GO" id="GO:0000026">
    <property type="term" value="F:alpha-1,2-mannosyltransferase activity"/>
    <property type="evidence" value="ECO:0007669"/>
    <property type="project" value="TreeGrafter"/>
</dbReference>
<feature type="transmembrane region" description="Helical" evidence="10">
    <location>
        <begin position="268"/>
        <end position="288"/>
    </location>
</feature>
<evidence type="ECO:0000256" key="1">
    <source>
        <dbReference type="ARBA" id="ARBA00004477"/>
    </source>
</evidence>
<evidence type="ECO:0000256" key="9">
    <source>
        <dbReference type="ARBA" id="ARBA00024708"/>
    </source>
</evidence>
<keyword evidence="8 10" id="KW-0472">Membrane</keyword>
<feature type="transmembrane region" description="Helical" evidence="10">
    <location>
        <begin position="178"/>
        <end position="201"/>
    </location>
</feature>
<proteinExistence type="inferred from homology"/>
<dbReference type="FunCoup" id="A0A0C2X6M1">
    <property type="interactions" value="555"/>
</dbReference>
<evidence type="ECO:0000313" key="13">
    <source>
        <dbReference type="EMBL" id="KIL69962.1"/>
    </source>
</evidence>
<keyword evidence="14" id="KW-1185">Reference proteome</keyword>
<evidence type="ECO:0000256" key="4">
    <source>
        <dbReference type="ARBA" id="ARBA00022679"/>
    </source>
</evidence>
<feature type="chain" id="PRO_5002158467" description="Mannosyltransferase" evidence="12">
    <location>
        <begin position="18"/>
        <end position="581"/>
    </location>
</feature>
<evidence type="ECO:0000256" key="5">
    <source>
        <dbReference type="ARBA" id="ARBA00022692"/>
    </source>
</evidence>
<organism evidence="13 14">
    <name type="scientific">Amanita muscaria (strain Koide BX008)</name>
    <dbReference type="NCBI Taxonomy" id="946122"/>
    <lineage>
        <taxon>Eukaryota</taxon>
        <taxon>Fungi</taxon>
        <taxon>Dikarya</taxon>
        <taxon>Basidiomycota</taxon>
        <taxon>Agaricomycotina</taxon>
        <taxon>Agaricomycetes</taxon>
        <taxon>Agaricomycetidae</taxon>
        <taxon>Agaricales</taxon>
        <taxon>Pluteineae</taxon>
        <taxon>Amanitaceae</taxon>
        <taxon>Amanita</taxon>
    </lineage>
</organism>
<feature type="transmembrane region" description="Helical" evidence="10">
    <location>
        <begin position="222"/>
        <end position="241"/>
    </location>
</feature>
<dbReference type="InterPro" id="IPR005599">
    <property type="entry name" value="GPI_mannosylTrfase"/>
</dbReference>
<keyword evidence="12" id="KW-0732">Signal</keyword>
<protein>
    <recommendedName>
        <fullName evidence="10">Mannosyltransferase</fullName>
        <ecNumber evidence="10">2.4.1.-</ecNumber>
    </recommendedName>
</protein>
<evidence type="ECO:0000256" key="10">
    <source>
        <dbReference type="RuleBase" id="RU363075"/>
    </source>
</evidence>
<keyword evidence="6 10" id="KW-0256">Endoplasmic reticulum</keyword>
<dbReference type="InParanoid" id="A0A0C2X6M1"/>
<comment type="caution">
    <text evidence="10">Lacks conserved residue(s) required for the propagation of feature annotation.</text>
</comment>
<evidence type="ECO:0000313" key="14">
    <source>
        <dbReference type="Proteomes" id="UP000054549"/>
    </source>
</evidence>
<comment type="similarity">
    <text evidence="2">Belongs to the glycosyltransferase 22 family. PIGB subfamily.</text>
</comment>
<keyword evidence="7 10" id="KW-1133">Transmembrane helix</keyword>
<dbReference type="AlphaFoldDB" id="A0A0C2X6M1"/>
<accession>A0A0C2X6M1</accession>
<dbReference type="HOGENOM" id="CLU_012353_0_1_1"/>
<comment type="function">
    <text evidence="9">Mannosyltransferase involved in glycosylphosphatidylinositol-anchor biosynthesis. Transfers the third mannose to Man2-GlcN-acyl-PI during GPI precursor assembly.</text>
</comment>
<evidence type="ECO:0000256" key="12">
    <source>
        <dbReference type="SAM" id="SignalP"/>
    </source>
</evidence>
<sequence>MFLTRARLAILLRISVALLTSTFFQPDEFFQSLEPAHRVVFGYGELTWEWLTPKPIRSIVYPALNIPVYWLLKVTKLAEMSILGDCLLIACPKLLHGSLAALTDIWLCHLTQRVLGERYVSTALFLSLTCFFHALSLSRSLSNSLETSLTTVAFAHYPWDATTRSTPNVYFKRSNIRITLIFSALACMIRPTNGVIWIYLFSKLLWIVRRSKSLFKFILQDAFAIGACAIATMTVLDSLYYGKLTFTPLNFFLTNVSSVSLFYGSGPWHYYFSQALPMLCTTALPFVFHGIWRATRSKKAVALHTMTQLVFWTIGIYSLMGHKEWRFIHPILPLLHLFAARSLDELSSQAKGNPKKQSRNAEPMRTPLTAEHEYSSDSTIPMPSRLMYWLCLPIPVALYVVLLYCSGPISAMSWLRSLPRLSLHNTTIGVLVPCHSLPGQVYLHREEFAHPGRFWALGCEPPLHGNKLWSYKAQTDVFYDSPFSYLRTYFPPRVNTSFPLSPYPATLPGAVAEPSPLDGGRYPWRHEWPTYLIFFGALLEEEGVKELLKAQEYTEIWRKGRSWEGDVRRKGGTRIWKWSAT</sequence>
<dbReference type="OrthoDB" id="416834at2759"/>
<dbReference type="Pfam" id="PF03901">
    <property type="entry name" value="Glyco_transf_22"/>
    <property type="match status" value="1"/>
</dbReference>
<feature type="region of interest" description="Disordered" evidence="11">
    <location>
        <begin position="349"/>
        <end position="378"/>
    </location>
</feature>
<keyword evidence="4 13" id="KW-0808">Transferase</keyword>
<evidence type="ECO:0000256" key="2">
    <source>
        <dbReference type="ARBA" id="ARBA00006065"/>
    </source>
</evidence>
<name>A0A0C2X6M1_AMAMK</name>
<reference evidence="13 14" key="1">
    <citation type="submission" date="2014-04" db="EMBL/GenBank/DDBJ databases">
        <title>Evolutionary Origins and Diversification of the Mycorrhizal Mutualists.</title>
        <authorList>
            <consortium name="DOE Joint Genome Institute"/>
            <consortium name="Mycorrhizal Genomics Consortium"/>
            <person name="Kohler A."/>
            <person name="Kuo A."/>
            <person name="Nagy L.G."/>
            <person name="Floudas D."/>
            <person name="Copeland A."/>
            <person name="Barry K.W."/>
            <person name="Cichocki N."/>
            <person name="Veneault-Fourrey C."/>
            <person name="LaButti K."/>
            <person name="Lindquist E.A."/>
            <person name="Lipzen A."/>
            <person name="Lundell T."/>
            <person name="Morin E."/>
            <person name="Murat C."/>
            <person name="Riley R."/>
            <person name="Ohm R."/>
            <person name="Sun H."/>
            <person name="Tunlid A."/>
            <person name="Henrissat B."/>
            <person name="Grigoriev I.V."/>
            <person name="Hibbett D.S."/>
            <person name="Martin F."/>
        </authorList>
    </citation>
    <scope>NUCLEOTIDE SEQUENCE [LARGE SCALE GENOMIC DNA]</scope>
    <source>
        <strain evidence="13 14">Koide BX008</strain>
    </source>
</reference>
<dbReference type="GO" id="GO:0006506">
    <property type="term" value="P:GPI anchor biosynthetic process"/>
    <property type="evidence" value="ECO:0007669"/>
    <property type="project" value="TreeGrafter"/>
</dbReference>
<gene>
    <name evidence="13" type="ORF">M378DRAFT_68648</name>
</gene>
<keyword evidence="3 10" id="KW-0328">Glycosyltransferase</keyword>
<feature type="transmembrane region" description="Helical" evidence="10">
    <location>
        <begin position="386"/>
        <end position="406"/>
    </location>
</feature>
<dbReference type="Proteomes" id="UP000054549">
    <property type="component" value="Unassembled WGS sequence"/>
</dbReference>
<dbReference type="GO" id="GO:0005789">
    <property type="term" value="C:endoplasmic reticulum membrane"/>
    <property type="evidence" value="ECO:0007669"/>
    <property type="project" value="UniProtKB-SubCell"/>
</dbReference>
<feature type="signal peptide" evidence="12">
    <location>
        <begin position="1"/>
        <end position="17"/>
    </location>
</feature>
<dbReference type="STRING" id="946122.A0A0C2X6M1"/>